<dbReference type="AlphaFoldDB" id="A0A371J4V7"/>
<reference evidence="1 2" key="1">
    <citation type="journal article" date="2017" name="Genome Announc.">
        <title>Draft Genome Sequence of Romboutsia weinsteinii sp. nov. Strain CCRI-19649(T) Isolated from Surface Water.</title>
        <authorList>
            <person name="Maheux A.F."/>
            <person name="Boudreau D.K."/>
            <person name="Berube E."/>
            <person name="Boissinot M."/>
            <person name="Cantin P."/>
            <person name="Raymond F."/>
            <person name="Corbeil J."/>
            <person name="Omar R.F."/>
            <person name="Bergeron M.G."/>
        </authorList>
    </citation>
    <scope>NUCLEOTIDE SEQUENCE [LARGE SCALE GENOMIC DNA]</scope>
    <source>
        <strain evidence="1 2">CCRI-19649</strain>
    </source>
</reference>
<evidence type="ECO:0000313" key="2">
    <source>
        <dbReference type="Proteomes" id="UP000215694"/>
    </source>
</evidence>
<dbReference type="RefSeq" id="WP_094369147.1">
    <property type="nucleotide sequence ID" value="NZ_NOJY02000010.1"/>
</dbReference>
<organism evidence="1 2">
    <name type="scientific">Romboutsia weinsteinii</name>
    <dbReference type="NCBI Taxonomy" id="2020949"/>
    <lineage>
        <taxon>Bacteria</taxon>
        <taxon>Bacillati</taxon>
        <taxon>Bacillota</taxon>
        <taxon>Clostridia</taxon>
        <taxon>Peptostreptococcales</taxon>
        <taxon>Peptostreptococcaceae</taxon>
        <taxon>Romboutsia</taxon>
    </lineage>
</organism>
<comment type="caution">
    <text evidence="1">The sequence shown here is derived from an EMBL/GenBank/DDBJ whole genome shotgun (WGS) entry which is preliminary data.</text>
</comment>
<sequence length="209" mass="25132">MTIVGILGSIHGDDSFRLEKGYTLEMMKEVIVEFNPDIICGEVRPEDWDKYCNDRCYSGYLGPSEYRKMIIPHCEDEGIEFVPVDWYEDDMVDWDYMRNYSKDQKYKFAKDLEEVYEKIWAVGRKSLLPMNSFELDKIIIQKQEWFNSLDPVMHNVYWIARNQLMIERIKKVINNNQDKRILCTVGAEHNYFYYNELKNLKCRLIYPLK</sequence>
<proteinExistence type="predicted"/>
<evidence type="ECO:0000313" key="1">
    <source>
        <dbReference type="EMBL" id="RDY27820.1"/>
    </source>
</evidence>
<protein>
    <submittedName>
        <fullName evidence="1">Uncharacterized protein</fullName>
    </submittedName>
</protein>
<keyword evidence="2" id="KW-1185">Reference proteome</keyword>
<name>A0A371J4V7_9FIRM</name>
<dbReference type="OrthoDB" id="2081068at2"/>
<dbReference type="EMBL" id="NOJY02000010">
    <property type="protein sequence ID" value="RDY27820.1"/>
    <property type="molecule type" value="Genomic_DNA"/>
</dbReference>
<accession>A0A371J4V7</accession>
<gene>
    <name evidence="1" type="ORF">CHL78_007380</name>
</gene>
<dbReference type="Proteomes" id="UP000215694">
    <property type="component" value="Unassembled WGS sequence"/>
</dbReference>